<dbReference type="GeneID" id="54411324"/>
<dbReference type="EMBL" id="ML977517">
    <property type="protein sequence ID" value="KAF2125170.1"/>
    <property type="molecule type" value="Genomic_DNA"/>
</dbReference>
<dbReference type="OrthoDB" id="3903561at2759"/>
<protein>
    <submittedName>
        <fullName evidence="2">Uncharacterized protein</fullName>
    </submittedName>
</protein>
<proteinExistence type="predicted"/>
<gene>
    <name evidence="2" type="ORF">P153DRAFT_390015</name>
</gene>
<reference evidence="2" key="1">
    <citation type="journal article" date="2020" name="Stud. Mycol.">
        <title>101 Dothideomycetes genomes: a test case for predicting lifestyles and emergence of pathogens.</title>
        <authorList>
            <person name="Haridas S."/>
            <person name="Albert R."/>
            <person name="Binder M."/>
            <person name="Bloem J."/>
            <person name="Labutti K."/>
            <person name="Salamov A."/>
            <person name="Andreopoulos B."/>
            <person name="Baker S."/>
            <person name="Barry K."/>
            <person name="Bills G."/>
            <person name="Bluhm B."/>
            <person name="Cannon C."/>
            <person name="Castanera R."/>
            <person name="Culley D."/>
            <person name="Daum C."/>
            <person name="Ezra D."/>
            <person name="Gonzalez J."/>
            <person name="Henrissat B."/>
            <person name="Kuo A."/>
            <person name="Liang C."/>
            <person name="Lipzen A."/>
            <person name="Lutzoni F."/>
            <person name="Magnuson J."/>
            <person name="Mondo S."/>
            <person name="Nolan M."/>
            <person name="Ohm R."/>
            <person name="Pangilinan J."/>
            <person name="Park H.-J."/>
            <person name="Ramirez L."/>
            <person name="Alfaro M."/>
            <person name="Sun H."/>
            <person name="Tritt A."/>
            <person name="Yoshinaga Y."/>
            <person name="Zwiers L.-H."/>
            <person name="Turgeon B."/>
            <person name="Goodwin S."/>
            <person name="Spatafora J."/>
            <person name="Crous P."/>
            <person name="Grigoriev I."/>
        </authorList>
    </citation>
    <scope>NUCLEOTIDE SEQUENCE</scope>
    <source>
        <strain evidence="2">CBS 119687</strain>
    </source>
</reference>
<dbReference type="RefSeq" id="XP_033519562.1">
    <property type="nucleotide sequence ID" value="XM_033670892.1"/>
</dbReference>
<feature type="transmembrane region" description="Helical" evidence="1">
    <location>
        <begin position="225"/>
        <end position="250"/>
    </location>
</feature>
<keyword evidence="1" id="KW-0812">Transmembrane</keyword>
<accession>A0A6A6A051</accession>
<keyword evidence="3" id="KW-1185">Reference proteome</keyword>
<organism evidence="2 3">
    <name type="scientific">Dothidotthia symphoricarpi CBS 119687</name>
    <dbReference type="NCBI Taxonomy" id="1392245"/>
    <lineage>
        <taxon>Eukaryota</taxon>
        <taxon>Fungi</taxon>
        <taxon>Dikarya</taxon>
        <taxon>Ascomycota</taxon>
        <taxon>Pezizomycotina</taxon>
        <taxon>Dothideomycetes</taxon>
        <taxon>Pleosporomycetidae</taxon>
        <taxon>Pleosporales</taxon>
        <taxon>Dothidotthiaceae</taxon>
        <taxon>Dothidotthia</taxon>
    </lineage>
</organism>
<dbReference type="Proteomes" id="UP000799771">
    <property type="component" value="Unassembled WGS sequence"/>
</dbReference>
<dbReference type="AlphaFoldDB" id="A0A6A6A051"/>
<evidence type="ECO:0000313" key="2">
    <source>
        <dbReference type="EMBL" id="KAF2125170.1"/>
    </source>
</evidence>
<sequence length="345" mass="39029">MYLLPSNGATDIASTLNLQGGYRSLDVDAIFRLDPENYRHWSSSGFFQITLGWGTLNFTEAKTIVIAGDIIFGRGGQALLAFISWRIFAMYITTSIEVTPVTFNIYQTIFLQNETLLTAIPRTAEETSYCKLRRNVSDHVTNYGFYGTENRSSIFVNISLPPPVLNISAFHLPPDLGGSNWTDPKTNQNLFANKSKATWEASNQTDDLAWIKSEGTCQGLETYRWGFSMIQLIVMLVCLLIWTVGSLILWRRYKFLMRKQGRKDVVDGYQAIIEFADNIRVQLANTEEEDPRDVSALTGTEIRRRITKDLSGGAIAYEIPLLPEGEVAEYKSGRLFALWLSKEVW</sequence>
<keyword evidence="1" id="KW-1133">Transmembrane helix</keyword>
<keyword evidence="1" id="KW-0472">Membrane</keyword>
<name>A0A6A6A051_9PLEO</name>
<evidence type="ECO:0000313" key="3">
    <source>
        <dbReference type="Proteomes" id="UP000799771"/>
    </source>
</evidence>
<evidence type="ECO:0000256" key="1">
    <source>
        <dbReference type="SAM" id="Phobius"/>
    </source>
</evidence>